<keyword evidence="2" id="KW-1185">Reference proteome</keyword>
<evidence type="ECO:0000313" key="1">
    <source>
        <dbReference type="EMBL" id="KAJ8628020.1"/>
    </source>
</evidence>
<dbReference type="Proteomes" id="UP001234297">
    <property type="component" value="Chromosome 6"/>
</dbReference>
<comment type="caution">
    <text evidence="1">The sequence shown here is derived from an EMBL/GenBank/DDBJ whole genome shotgun (WGS) entry which is preliminary data.</text>
</comment>
<protein>
    <submittedName>
        <fullName evidence="1">Uncharacterized protein</fullName>
    </submittedName>
</protein>
<dbReference type="EMBL" id="CM056814">
    <property type="protein sequence ID" value="KAJ8628020.1"/>
    <property type="molecule type" value="Genomic_DNA"/>
</dbReference>
<reference evidence="1 2" key="1">
    <citation type="journal article" date="2022" name="Hortic Res">
        <title>A haplotype resolved chromosomal level avocado genome allows analysis of novel avocado genes.</title>
        <authorList>
            <person name="Nath O."/>
            <person name="Fletcher S.J."/>
            <person name="Hayward A."/>
            <person name="Shaw L.M."/>
            <person name="Masouleh A.K."/>
            <person name="Furtado A."/>
            <person name="Henry R.J."/>
            <person name="Mitter N."/>
        </authorList>
    </citation>
    <scope>NUCLEOTIDE SEQUENCE [LARGE SCALE GENOMIC DNA]</scope>
    <source>
        <strain evidence="2">cv. Hass</strain>
    </source>
</reference>
<gene>
    <name evidence="1" type="ORF">MRB53_021327</name>
</gene>
<proteinExistence type="predicted"/>
<organism evidence="1 2">
    <name type="scientific">Persea americana</name>
    <name type="common">Avocado</name>
    <dbReference type="NCBI Taxonomy" id="3435"/>
    <lineage>
        <taxon>Eukaryota</taxon>
        <taxon>Viridiplantae</taxon>
        <taxon>Streptophyta</taxon>
        <taxon>Embryophyta</taxon>
        <taxon>Tracheophyta</taxon>
        <taxon>Spermatophyta</taxon>
        <taxon>Magnoliopsida</taxon>
        <taxon>Magnoliidae</taxon>
        <taxon>Laurales</taxon>
        <taxon>Lauraceae</taxon>
        <taxon>Persea</taxon>
    </lineage>
</organism>
<name>A0ACC2L3L7_PERAE</name>
<accession>A0ACC2L3L7</accession>
<sequence>MEIVGSIIQIIPNLCAQFSEQTGYVRHLKENVDTLMDEARKLKAVCEDIESEGREASRAQNRLTNQARAWLDQARTSLTEIECIKLEFDQRQTFFYSCIPELMSGYALGKRAVEKLEHVRRDLSERNVINFVTMSSPPRVMEMEMPTSLVHGQSSSQATMEKIWDHLHDEHTSIICVYGMGGVGKTTLMKAINNKLEATGEFEYVIWMTVSKEVNLQRIQKEIMGRLRLRFNEQDSSNDLSMKLREFLSKTRAMQGQNKKELWQDALRALRASVPEIRGMERYVFRPLKLSYDDLKDEKVKMCFLFCSLFPEDYEIRVNRLVWLWIMEGFIENVDNLVDASNKGHRIVEMLKHRCLLEEGIQAVNFDTVKMHDVIRDLALYIASSSCNEGPRFLVKAGFGKGLKDPPPDETWREYERISLMRNEITGLPIKPDCPNLVSLFLSGNPISAVPHSFFELMPTLQVLDLSDTVITSLTISPSSLLNLQSLILRGCSRLTEVPFLGQLKKLQFLDISMSSIRSLPIEMQNLVKLKKLIMSNIHGKSVTMPANIISKLSSLEDLRIQKTKIDWAKGSEPTVETNATLGEVWKLKRLTTLKIFIEDFDCIEEDVFLQQWSRLEKFKILLGPSAQLTNLDCMKQLHIYRANNYPHGVEVIATHTQSLTLECANVKHISHLVGDAKNLIKLYIKDYYRSCRSYLKEKCQKDAFKD</sequence>
<evidence type="ECO:0000313" key="2">
    <source>
        <dbReference type="Proteomes" id="UP001234297"/>
    </source>
</evidence>